<feature type="domain" description="DUF4399" evidence="2">
    <location>
        <begin position="65"/>
        <end position="152"/>
    </location>
</feature>
<organism evidence="3 4">
    <name type="scientific">Ramlibacter montanisoli</name>
    <dbReference type="NCBI Taxonomy" id="2732512"/>
    <lineage>
        <taxon>Bacteria</taxon>
        <taxon>Pseudomonadati</taxon>
        <taxon>Pseudomonadota</taxon>
        <taxon>Betaproteobacteria</taxon>
        <taxon>Burkholderiales</taxon>
        <taxon>Comamonadaceae</taxon>
        <taxon>Ramlibacter</taxon>
    </lineage>
</organism>
<reference evidence="3 4" key="1">
    <citation type="submission" date="2020-05" db="EMBL/GenBank/DDBJ databases">
        <authorList>
            <person name="Khan S.A."/>
            <person name="Jeon C.O."/>
            <person name="Chun B.H."/>
        </authorList>
    </citation>
    <scope>NUCLEOTIDE SEQUENCE [LARGE SCALE GENOMIC DNA]</scope>
    <source>
        <strain evidence="3 4">B156</strain>
    </source>
</reference>
<dbReference type="RefSeq" id="WP_171556827.1">
    <property type="nucleotide sequence ID" value="NZ_JABFCS010000001.1"/>
</dbReference>
<dbReference type="Pfam" id="PF14347">
    <property type="entry name" value="DUF4399"/>
    <property type="match status" value="2"/>
</dbReference>
<comment type="caution">
    <text evidence="3">The sequence shown here is derived from an EMBL/GenBank/DDBJ whole genome shotgun (WGS) entry which is preliminary data.</text>
</comment>
<keyword evidence="4" id="KW-1185">Reference proteome</keyword>
<dbReference type="AlphaFoldDB" id="A0A849K8S5"/>
<reference evidence="3 4" key="2">
    <citation type="submission" date="2020-06" db="EMBL/GenBank/DDBJ databases">
        <title>Ramlibacter rhizophilus sp. nov., isolated from rhizosphere soil of national flower Mugunghwa from South Korea.</title>
        <authorList>
            <person name="Zheng-Fei Y."/>
            <person name="Huan T."/>
        </authorList>
    </citation>
    <scope>NUCLEOTIDE SEQUENCE [LARGE SCALE GENOMIC DNA]</scope>
    <source>
        <strain evidence="3 4">B156</strain>
    </source>
</reference>
<gene>
    <name evidence="3" type="ORF">HK415_03755</name>
</gene>
<dbReference type="EMBL" id="JABFCS010000001">
    <property type="protein sequence ID" value="NNU42467.1"/>
    <property type="molecule type" value="Genomic_DNA"/>
</dbReference>
<evidence type="ECO:0000313" key="4">
    <source>
        <dbReference type="Proteomes" id="UP000552954"/>
    </source>
</evidence>
<evidence type="ECO:0000259" key="2">
    <source>
        <dbReference type="Pfam" id="PF14347"/>
    </source>
</evidence>
<feature type="domain" description="DUF4399" evidence="2">
    <location>
        <begin position="187"/>
        <end position="255"/>
    </location>
</feature>
<name>A0A849K8S5_9BURK</name>
<evidence type="ECO:0000313" key="3">
    <source>
        <dbReference type="EMBL" id="NNU42467.1"/>
    </source>
</evidence>
<feature type="signal peptide" evidence="1">
    <location>
        <begin position="1"/>
        <end position="26"/>
    </location>
</feature>
<feature type="chain" id="PRO_5033011292" evidence="1">
    <location>
        <begin position="27"/>
        <end position="271"/>
    </location>
</feature>
<dbReference type="Proteomes" id="UP000552954">
    <property type="component" value="Unassembled WGS sequence"/>
</dbReference>
<proteinExistence type="predicted"/>
<evidence type="ECO:0000256" key="1">
    <source>
        <dbReference type="SAM" id="SignalP"/>
    </source>
</evidence>
<protein>
    <submittedName>
        <fullName evidence="3">DUF4399 domain-containing protein</fullName>
    </submittedName>
</protein>
<accession>A0A849K8S5</accession>
<dbReference type="InterPro" id="IPR025512">
    <property type="entry name" value="DUF4399"/>
</dbReference>
<keyword evidence="1" id="KW-0732">Signal</keyword>
<sequence>MNIERKLAALLLAGTAALAVVPTAAASEPEVLAHPWVVPPPNREPEAYFTNAKDGDVVEAPFVLRFGLSMRGLVPAGKTAGRAGHHHLLVNQPLPLDFKKPLPFTDKYIHFGKGQMEHVVDLPPGTYTFNLLLADQGHIPYFVFSKPLRLTVAKRRTLAPTESATGPARVEILRPAPGENVRGPLRVQFHASGFQVAHAAAQVPGTGRFRLTLARAGKPAEVLDFRGGQTEVWLNPPKGEYQLQLELVGHKEDAVLAATPAQRLVVGGSPM</sequence>